<organism evidence="1 2">
    <name type="scientific">Roseofilum reptotaenium AO1-A</name>
    <dbReference type="NCBI Taxonomy" id="1925591"/>
    <lineage>
        <taxon>Bacteria</taxon>
        <taxon>Bacillati</taxon>
        <taxon>Cyanobacteriota</taxon>
        <taxon>Cyanophyceae</taxon>
        <taxon>Desertifilales</taxon>
        <taxon>Desertifilaceae</taxon>
        <taxon>Roseofilum</taxon>
    </lineage>
</organism>
<proteinExistence type="predicted"/>
<dbReference type="EMBL" id="MLAW01000024">
    <property type="protein sequence ID" value="OJJ24901.1"/>
    <property type="molecule type" value="Genomic_DNA"/>
</dbReference>
<dbReference type="Proteomes" id="UP000183940">
    <property type="component" value="Unassembled WGS sequence"/>
</dbReference>
<comment type="caution">
    <text evidence="1">The sequence shown here is derived from an EMBL/GenBank/DDBJ whole genome shotgun (WGS) entry which is preliminary data.</text>
</comment>
<dbReference type="STRING" id="1925591.BI308_14400"/>
<evidence type="ECO:0000313" key="2">
    <source>
        <dbReference type="Proteomes" id="UP000183940"/>
    </source>
</evidence>
<gene>
    <name evidence="1" type="ORF">BI308_14400</name>
</gene>
<protein>
    <submittedName>
        <fullName evidence="1">Uncharacterized protein</fullName>
    </submittedName>
</protein>
<keyword evidence="2" id="KW-1185">Reference proteome</keyword>
<dbReference type="AlphaFoldDB" id="A0A1L9QQD3"/>
<accession>A0A1L9QQD3</accession>
<evidence type="ECO:0000313" key="1">
    <source>
        <dbReference type="EMBL" id="OJJ24901.1"/>
    </source>
</evidence>
<name>A0A1L9QQD3_9CYAN</name>
<sequence length="67" mass="7283">MKLGDGLTIGFTLKDRLNNFNNKGLTLTHQLFKVDGMPDPALKSLNILLIGCILEPRSTGRVVASQS</sequence>
<reference evidence="1" key="1">
    <citation type="submission" date="2016-10" db="EMBL/GenBank/DDBJ databases">
        <title>CRISPR-Cas defence system in Roseofilum reptotaenium: evidence of a bacteriophage-cyanobacterium arms race in the coral black band disease.</title>
        <authorList>
            <person name="Buerger P."/>
            <person name="Wood-Charlson E.M."/>
            <person name="Weynberg K.D."/>
            <person name="Willis B."/>
            <person name="Van Oppen M.J."/>
        </authorList>
    </citation>
    <scope>NUCLEOTIDE SEQUENCE [LARGE SCALE GENOMIC DNA]</scope>
    <source>
        <strain evidence="1">AO1-A</strain>
    </source>
</reference>